<dbReference type="Pfam" id="PF01341">
    <property type="entry name" value="Glyco_hydro_6"/>
    <property type="match status" value="1"/>
</dbReference>
<dbReference type="InterPro" id="IPR001524">
    <property type="entry name" value="Glyco_hydro_6_CS"/>
</dbReference>
<evidence type="ECO:0000256" key="5">
    <source>
        <dbReference type="ARBA" id="ARBA00023277"/>
    </source>
</evidence>
<dbReference type="PROSITE" id="PS00655">
    <property type="entry name" value="GLYCOSYL_HYDROL_F6_1"/>
    <property type="match status" value="1"/>
</dbReference>
<evidence type="ECO:0000256" key="2">
    <source>
        <dbReference type="ARBA" id="ARBA00022801"/>
    </source>
</evidence>
<evidence type="ECO:0000256" key="6">
    <source>
        <dbReference type="ARBA" id="ARBA00023295"/>
    </source>
</evidence>
<gene>
    <name evidence="11" type="ORF">MMOR_60030</name>
</gene>
<dbReference type="RefSeq" id="WP_163658270.1">
    <property type="nucleotide sequence ID" value="NZ_AP022560.1"/>
</dbReference>
<keyword evidence="1" id="KW-0732">Signal</keyword>
<name>A0AAD1HGJ7_9MYCO</name>
<feature type="active site" description="Proton donor" evidence="9">
    <location>
        <position position="153"/>
    </location>
</feature>
<dbReference type="KEGG" id="mmor:MMOR_60030"/>
<evidence type="ECO:0000256" key="3">
    <source>
        <dbReference type="ARBA" id="ARBA00023001"/>
    </source>
</evidence>
<dbReference type="InterPro" id="IPR036434">
    <property type="entry name" value="Beta_cellobiohydrolase_sf"/>
</dbReference>
<evidence type="ECO:0000256" key="7">
    <source>
        <dbReference type="ARBA" id="ARBA00023326"/>
    </source>
</evidence>
<dbReference type="SUPFAM" id="SSF51989">
    <property type="entry name" value="Glycosyl hydrolases family 6, cellulases"/>
    <property type="match status" value="1"/>
</dbReference>
<evidence type="ECO:0000313" key="11">
    <source>
        <dbReference type="EMBL" id="BBX05067.1"/>
    </source>
</evidence>
<dbReference type="PANTHER" id="PTHR34876">
    <property type="match status" value="1"/>
</dbReference>
<keyword evidence="7 10" id="KW-0624">Polysaccharide degradation</keyword>
<organism evidence="11 12">
    <name type="scientific">Mycolicibacterium moriokaense</name>
    <dbReference type="NCBI Taxonomy" id="39691"/>
    <lineage>
        <taxon>Bacteria</taxon>
        <taxon>Bacillati</taxon>
        <taxon>Actinomycetota</taxon>
        <taxon>Actinomycetes</taxon>
        <taxon>Mycobacteriales</taxon>
        <taxon>Mycobacteriaceae</taxon>
        <taxon>Mycolicibacterium</taxon>
    </lineage>
</organism>
<evidence type="ECO:0000256" key="10">
    <source>
        <dbReference type="RuleBase" id="RU361186"/>
    </source>
</evidence>
<keyword evidence="3 10" id="KW-0136">Cellulose degradation</keyword>
<keyword evidence="4" id="KW-1015">Disulfide bond</keyword>
<dbReference type="PANTHER" id="PTHR34876:SF4">
    <property type="entry name" value="1,4-BETA-D-GLUCAN CELLOBIOHYDROLASE C-RELATED"/>
    <property type="match status" value="1"/>
</dbReference>
<dbReference type="EC" id="3.2.1.-" evidence="10"/>
<evidence type="ECO:0000256" key="9">
    <source>
        <dbReference type="PROSITE-ProRule" id="PRU10057"/>
    </source>
</evidence>
<sequence length="321" mass="34207">MIVAVAIAAVVGIVLASVVAIAAARRAPHTAESETLAGSTPVDTPLYIDPHQLAIAAAREDPRFAPIAETPQAKWFTDWSTTETARDDVQEYVDGAAAANAVPTLVLYRIPQRDCGGWSAGGARDEQEYKDWVDGIAAGLRGHDDAIVILEPDALPQLGRCEQGDRLSMLRYAVDALATTGARVYIDAGNETWLAPAEIADRLHMVGVEKVAGFSLNVAAHYTTEGEVRYAQRIRFELSKLGINDSHFIIDVGRNGAGPQPNNCNPPGARLGPAPRLYEGGELDGLLWIINPGETDGACRGGPARGFWPPTALDLLGLGER</sequence>
<keyword evidence="5 10" id="KW-0119">Carbohydrate metabolism</keyword>
<protein>
    <recommendedName>
        <fullName evidence="10">Glucanase</fullName>
        <ecNumber evidence="10">3.2.1.-</ecNumber>
    </recommendedName>
</protein>
<evidence type="ECO:0000256" key="4">
    <source>
        <dbReference type="ARBA" id="ARBA00023157"/>
    </source>
</evidence>
<comment type="similarity">
    <text evidence="10">Belongs to the glycosyl hydrolase family 6.</text>
</comment>
<accession>A0AAD1HGJ7</accession>
<dbReference type="EMBL" id="AP022560">
    <property type="protein sequence ID" value="BBX05067.1"/>
    <property type="molecule type" value="Genomic_DNA"/>
</dbReference>
<evidence type="ECO:0000256" key="1">
    <source>
        <dbReference type="ARBA" id="ARBA00022729"/>
    </source>
</evidence>
<keyword evidence="6 10" id="KW-0326">Glycosidase</keyword>
<reference evidence="11 12" key="1">
    <citation type="journal article" date="2019" name="Emerg. Microbes Infect.">
        <title>Comprehensive subspecies identification of 175 nontuberculous mycobacteria species based on 7547 genomic profiles.</title>
        <authorList>
            <person name="Matsumoto Y."/>
            <person name="Kinjo T."/>
            <person name="Motooka D."/>
            <person name="Nabeya D."/>
            <person name="Jung N."/>
            <person name="Uechi K."/>
            <person name="Horii T."/>
            <person name="Iida T."/>
            <person name="Fujita J."/>
            <person name="Nakamura S."/>
        </authorList>
    </citation>
    <scope>NUCLEOTIDE SEQUENCE [LARGE SCALE GENOMIC DNA]</scope>
    <source>
        <strain evidence="11 12">JCM 6375</strain>
    </source>
</reference>
<evidence type="ECO:0000313" key="12">
    <source>
        <dbReference type="Proteomes" id="UP000466681"/>
    </source>
</evidence>
<evidence type="ECO:0000256" key="8">
    <source>
        <dbReference type="PROSITE-ProRule" id="PRU10056"/>
    </source>
</evidence>
<dbReference type="AlphaFoldDB" id="A0AAD1HGJ7"/>
<dbReference type="GO" id="GO:0004553">
    <property type="term" value="F:hydrolase activity, hydrolyzing O-glycosyl compounds"/>
    <property type="evidence" value="ECO:0007669"/>
    <property type="project" value="InterPro"/>
</dbReference>
<dbReference type="Gene3D" id="3.20.20.40">
    <property type="entry name" value="1, 4-beta cellobiohydrolase"/>
    <property type="match status" value="1"/>
</dbReference>
<dbReference type="PROSITE" id="PS00656">
    <property type="entry name" value="GLYCOSYL_HYDROL_F6_2"/>
    <property type="match status" value="1"/>
</dbReference>
<proteinExistence type="inferred from homology"/>
<dbReference type="Proteomes" id="UP000466681">
    <property type="component" value="Chromosome"/>
</dbReference>
<dbReference type="PRINTS" id="PR00733">
    <property type="entry name" value="GLHYDRLASE6"/>
</dbReference>
<feature type="active site" evidence="8">
    <location>
        <position position="114"/>
    </location>
</feature>
<keyword evidence="2 10" id="KW-0378">Hydrolase</keyword>
<keyword evidence="12" id="KW-1185">Reference proteome</keyword>
<dbReference type="InterPro" id="IPR016288">
    <property type="entry name" value="Beta_cellobiohydrolase"/>
</dbReference>
<dbReference type="GO" id="GO:0030245">
    <property type="term" value="P:cellulose catabolic process"/>
    <property type="evidence" value="ECO:0007669"/>
    <property type="project" value="UniProtKB-KW"/>
</dbReference>